<dbReference type="Proteomes" id="UP000198584">
    <property type="component" value="Unassembled WGS sequence"/>
</dbReference>
<gene>
    <name evidence="3" type="ORF">SAMN05421743_10712</name>
</gene>
<reference evidence="3 4" key="1">
    <citation type="submission" date="2016-10" db="EMBL/GenBank/DDBJ databases">
        <authorList>
            <person name="de Groot N.N."/>
        </authorList>
    </citation>
    <scope>NUCLEOTIDE SEQUENCE [LARGE SCALE GENOMIC DNA]</scope>
    <source>
        <strain evidence="3 4">CCM7597</strain>
    </source>
</reference>
<dbReference type="EMBL" id="FNQR01000007">
    <property type="protein sequence ID" value="SEA68178.1"/>
    <property type="molecule type" value="Genomic_DNA"/>
</dbReference>
<dbReference type="OrthoDB" id="49104at2"/>
<accession>A0A1H4D6J6</accession>
<feature type="domain" description="CBS" evidence="2">
    <location>
        <begin position="107"/>
        <end position="165"/>
    </location>
</feature>
<dbReference type="InterPro" id="IPR046342">
    <property type="entry name" value="CBS_dom_sf"/>
</dbReference>
<evidence type="ECO:0000313" key="3">
    <source>
        <dbReference type="EMBL" id="SEA68178.1"/>
    </source>
</evidence>
<dbReference type="AlphaFoldDB" id="A0A1H4D6J6"/>
<sequence>MNGSREELELAERFEIAFNQIHQQLKVINGYPKNDNFMELLQRSKVKHSVIRHHFDNLKQYAKLRNALVHEKIRDDYYIAYPHREVVEEIEKIKQTLDQPPKAIDVATRPVLFFKSNSHLTKIVEAFNRFKVSQFPIYGEDQQFLGLLTNDGVVRWLSRNVHNDCIQLGDVRASDILKLEKNHNVRFLSEKNSIFDLESSFERSFEQNLKLKAVIITTGGDQHSKPLGIVTTWDLIKIDRYGGES</sequence>
<dbReference type="STRING" id="571932.SAMN05421743_10712"/>
<protein>
    <submittedName>
        <fullName evidence="3">CBS domain-containing protein</fullName>
    </submittedName>
</protein>
<name>A0A1H4D6J6_9BACI</name>
<keyword evidence="1" id="KW-0129">CBS domain</keyword>
<dbReference type="RefSeq" id="WP_093044804.1">
    <property type="nucleotide sequence ID" value="NZ_FNQR01000007.1"/>
</dbReference>
<evidence type="ECO:0000259" key="2">
    <source>
        <dbReference type="PROSITE" id="PS51371"/>
    </source>
</evidence>
<evidence type="ECO:0000256" key="1">
    <source>
        <dbReference type="PROSITE-ProRule" id="PRU00703"/>
    </source>
</evidence>
<dbReference type="SUPFAM" id="SSF54631">
    <property type="entry name" value="CBS-domain pair"/>
    <property type="match status" value="1"/>
</dbReference>
<dbReference type="InterPro" id="IPR000644">
    <property type="entry name" value="CBS_dom"/>
</dbReference>
<dbReference type="Gene3D" id="3.10.580.10">
    <property type="entry name" value="CBS-domain"/>
    <property type="match status" value="1"/>
</dbReference>
<dbReference type="Pfam" id="PF00571">
    <property type="entry name" value="CBS"/>
    <property type="match status" value="1"/>
</dbReference>
<keyword evidence="4" id="KW-1185">Reference proteome</keyword>
<organism evidence="3 4">
    <name type="scientific">Thalassobacillus cyri</name>
    <dbReference type="NCBI Taxonomy" id="571932"/>
    <lineage>
        <taxon>Bacteria</taxon>
        <taxon>Bacillati</taxon>
        <taxon>Bacillota</taxon>
        <taxon>Bacilli</taxon>
        <taxon>Bacillales</taxon>
        <taxon>Bacillaceae</taxon>
        <taxon>Thalassobacillus</taxon>
    </lineage>
</organism>
<dbReference type="PROSITE" id="PS51371">
    <property type="entry name" value="CBS"/>
    <property type="match status" value="1"/>
</dbReference>
<evidence type="ECO:0000313" key="4">
    <source>
        <dbReference type="Proteomes" id="UP000198584"/>
    </source>
</evidence>
<proteinExistence type="predicted"/>